<dbReference type="InterPro" id="IPR011652">
    <property type="entry name" value="MORN_2"/>
</dbReference>
<sequence>MLLETQEKNDKSQGEGFEYYPNGNLKDKRIYKDNIIIDSIEYYQNGKIRRIFKTTEGLKGNYSSIL</sequence>
<accession>A0A510KZM7</accession>
<dbReference type="AlphaFoldDB" id="A0A510KZM7"/>
<proteinExistence type="predicted"/>
<gene>
    <name evidence="1" type="ORF">JMUB3870_0305</name>
</gene>
<dbReference type="Pfam" id="PF07661">
    <property type="entry name" value="MORN_2"/>
    <property type="match status" value="2"/>
</dbReference>
<evidence type="ECO:0000313" key="1">
    <source>
        <dbReference type="EMBL" id="BBM44198.1"/>
    </source>
</evidence>
<organism evidence="1 2">
    <name type="scientific">Leptotrichia trevisanii</name>
    <dbReference type="NCBI Taxonomy" id="109328"/>
    <lineage>
        <taxon>Bacteria</taxon>
        <taxon>Fusobacteriati</taxon>
        <taxon>Fusobacteriota</taxon>
        <taxon>Fusobacteriia</taxon>
        <taxon>Fusobacteriales</taxon>
        <taxon>Leptotrichiaceae</taxon>
        <taxon>Leptotrichia</taxon>
    </lineage>
</organism>
<reference evidence="1 2" key="1">
    <citation type="submission" date="2019-07" db="EMBL/GenBank/DDBJ databases">
        <title>Complete Genome Sequence of Leptotrichia trevisanii Strain JMUB3870.</title>
        <authorList>
            <person name="Watanabe S."/>
            <person name="Cui L."/>
        </authorList>
    </citation>
    <scope>NUCLEOTIDE SEQUENCE [LARGE SCALE GENOMIC DNA]</scope>
    <source>
        <strain evidence="1 2">JMUB3870</strain>
    </source>
</reference>
<dbReference type="SUPFAM" id="SSF82185">
    <property type="entry name" value="Histone H3 K4-specific methyltransferase SET7/9 N-terminal domain"/>
    <property type="match status" value="1"/>
</dbReference>
<evidence type="ECO:0000313" key="2">
    <source>
        <dbReference type="Proteomes" id="UP000422644"/>
    </source>
</evidence>
<dbReference type="Gene3D" id="3.90.930.1">
    <property type="match status" value="1"/>
</dbReference>
<dbReference type="EMBL" id="AP019831">
    <property type="protein sequence ID" value="BBM44198.1"/>
    <property type="molecule type" value="Genomic_DNA"/>
</dbReference>
<keyword evidence="2" id="KW-1185">Reference proteome</keyword>
<protein>
    <submittedName>
        <fullName evidence="1">Uncharacterized protein</fullName>
    </submittedName>
</protein>
<dbReference type="Proteomes" id="UP000422644">
    <property type="component" value="Chromosome"/>
</dbReference>
<name>A0A510KZM7_9FUSO</name>
<dbReference type="RefSeq" id="WP_172618282.1">
    <property type="nucleotide sequence ID" value="NZ_AP019831.1"/>
</dbReference>